<protein>
    <recommendedName>
        <fullName evidence="2">Peroxisomal membrane protein PEX14-like KPWE domain-containing protein</fullName>
    </recommendedName>
</protein>
<sequence length="111" mass="12808">MVENLSYEELIDHIVTNKPIPNVVQVPERTHDESQRTQSELKPRPKPWEIQEKMGESLLVNERLQDQPRPPSSIQLPKELQALTRSQSIESISRYYAMEAELDAALDSDNL</sequence>
<dbReference type="Pfam" id="PF17733">
    <property type="entry name" value="KPWE_dom"/>
    <property type="match status" value="1"/>
</dbReference>
<organism evidence="3 4">
    <name type="scientific">Zygosaccharomyces mellis</name>
    <dbReference type="NCBI Taxonomy" id="42258"/>
    <lineage>
        <taxon>Eukaryota</taxon>
        <taxon>Fungi</taxon>
        <taxon>Dikarya</taxon>
        <taxon>Ascomycota</taxon>
        <taxon>Saccharomycotina</taxon>
        <taxon>Saccharomycetes</taxon>
        <taxon>Saccharomycetales</taxon>
        <taxon>Saccharomycetaceae</taxon>
        <taxon>Zygosaccharomyces</taxon>
    </lineage>
</organism>
<proteinExistence type="predicted"/>
<keyword evidence="4" id="KW-1185">Reference proteome</keyword>
<evidence type="ECO:0000259" key="2">
    <source>
        <dbReference type="Pfam" id="PF17733"/>
    </source>
</evidence>
<gene>
    <name evidence="3" type="ORF">ZYGM_004530</name>
</gene>
<accession>A0A4C2E3T9</accession>
<dbReference type="EMBL" id="BIMX01000005">
    <property type="protein sequence ID" value="GCE98591.1"/>
    <property type="molecule type" value="Genomic_DNA"/>
</dbReference>
<dbReference type="Proteomes" id="UP000301737">
    <property type="component" value="Unassembled WGS sequence"/>
</dbReference>
<evidence type="ECO:0000256" key="1">
    <source>
        <dbReference type="SAM" id="MobiDB-lite"/>
    </source>
</evidence>
<reference evidence="3 4" key="1">
    <citation type="submission" date="2019-01" db="EMBL/GenBank/DDBJ databases">
        <title>Draft Genome Sequencing of Zygosaccharomyces mellis Ca-7.</title>
        <authorList>
            <person name="Shiwa Y."/>
            <person name="Kanesaki Y."/>
            <person name="Ishige T."/>
            <person name="Mura K."/>
            <person name="Hori T."/>
            <person name="Tamura T."/>
        </authorList>
    </citation>
    <scope>NUCLEOTIDE SEQUENCE [LARGE SCALE GENOMIC DNA]</scope>
    <source>
        <strain evidence="3 4">Ca-7</strain>
    </source>
</reference>
<dbReference type="AlphaFoldDB" id="A0A4C2E3T9"/>
<comment type="caution">
    <text evidence="3">The sequence shown here is derived from an EMBL/GenBank/DDBJ whole genome shotgun (WGS) entry which is preliminary data.</text>
</comment>
<evidence type="ECO:0000313" key="4">
    <source>
        <dbReference type="Proteomes" id="UP000301737"/>
    </source>
</evidence>
<dbReference type="InterPro" id="IPR040554">
    <property type="entry name" value="KPWE_PEX14_dom"/>
</dbReference>
<feature type="domain" description="Peroxisomal membrane protein PEX14-like KPWE" evidence="2">
    <location>
        <begin position="4"/>
        <end position="49"/>
    </location>
</feature>
<evidence type="ECO:0000313" key="3">
    <source>
        <dbReference type="EMBL" id="GCE98591.1"/>
    </source>
</evidence>
<feature type="region of interest" description="Disordered" evidence="1">
    <location>
        <begin position="26"/>
        <end position="50"/>
    </location>
</feature>
<feature type="compositionally biased region" description="Basic and acidic residues" evidence="1">
    <location>
        <begin position="28"/>
        <end position="50"/>
    </location>
</feature>
<dbReference type="OrthoDB" id="9936937at2759"/>
<name>A0A4C2E3T9_9SACH</name>